<dbReference type="Gene3D" id="3.30.1330.60">
    <property type="entry name" value="OmpA-like domain"/>
    <property type="match status" value="1"/>
</dbReference>
<dbReference type="Pfam" id="PF00691">
    <property type="entry name" value="OmpA"/>
    <property type="match status" value="1"/>
</dbReference>
<evidence type="ECO:0000256" key="2">
    <source>
        <dbReference type="ARBA" id="ARBA00023136"/>
    </source>
</evidence>
<dbReference type="EMBL" id="FOVH01000003">
    <property type="protein sequence ID" value="SFN96872.1"/>
    <property type="molecule type" value="Genomic_DNA"/>
</dbReference>
<proteinExistence type="predicted"/>
<evidence type="ECO:0000256" key="5">
    <source>
        <dbReference type="SAM" id="MobiDB-lite"/>
    </source>
</evidence>
<feature type="chain" id="PRO_5010318711" evidence="6">
    <location>
        <begin position="20"/>
        <end position="384"/>
    </location>
</feature>
<organism evidence="8 9">
    <name type="scientific">Actinomadura madurae</name>
    <dbReference type="NCBI Taxonomy" id="1993"/>
    <lineage>
        <taxon>Bacteria</taxon>
        <taxon>Bacillati</taxon>
        <taxon>Actinomycetota</taxon>
        <taxon>Actinomycetes</taxon>
        <taxon>Streptosporangiales</taxon>
        <taxon>Thermomonosporaceae</taxon>
        <taxon>Actinomadura</taxon>
    </lineage>
</organism>
<feature type="compositionally biased region" description="Pro residues" evidence="5">
    <location>
        <begin position="41"/>
        <end position="53"/>
    </location>
</feature>
<dbReference type="PROSITE" id="PS51123">
    <property type="entry name" value="OMPA_2"/>
    <property type="match status" value="1"/>
</dbReference>
<evidence type="ECO:0000313" key="9">
    <source>
        <dbReference type="Proteomes" id="UP000183413"/>
    </source>
</evidence>
<dbReference type="PROSITE" id="PS51257">
    <property type="entry name" value="PROKAR_LIPOPROTEIN"/>
    <property type="match status" value="1"/>
</dbReference>
<dbReference type="InterPro" id="IPR050330">
    <property type="entry name" value="Bact_OuterMem_StrucFunc"/>
</dbReference>
<dbReference type="AlphaFoldDB" id="A0A1I5DCE1"/>
<evidence type="ECO:0000256" key="6">
    <source>
        <dbReference type="SAM" id="SignalP"/>
    </source>
</evidence>
<gene>
    <name evidence="8" type="ORF">SAMN04489713_103577</name>
</gene>
<evidence type="ECO:0000256" key="4">
    <source>
        <dbReference type="PROSITE-ProRule" id="PRU00473"/>
    </source>
</evidence>
<evidence type="ECO:0000259" key="7">
    <source>
        <dbReference type="PROSITE" id="PS51123"/>
    </source>
</evidence>
<dbReference type="RefSeq" id="WP_021594294.1">
    <property type="nucleotide sequence ID" value="NZ_CP083237.1"/>
</dbReference>
<sequence length="384" mass="39267">MQRASRALAVCLAAGLSLAACGGDERPKRNAGGQDGASGGPAPPTAPPSPTGPEPTSCPNGGQLIKAVEIPAVHSDPVRIPEATIGGQKIPAATIPGVDIPAQRIPAQCVEHKPAPGGCLGGITIPGVTIPPVTLPGVTIPGVKAPGIDVSPVTRSEISRLAVTRLPVTRLEVCQSKPSEEGQYVSSVYRAALYRSALYRSALYRSAVYRPRACNDKGECIPPVSVPGVSVPGVSVPGVSVPGATLKAYTAGPGQVIKGDDSIAYDIKADVLFDFGKADIKPAAAAELTEIAESIGKEVPAGAPIQVDGHTDAKGDTASNQSLSERRAQAIVEWLAAKGGIDRSRLKATGYGETKPAHPNTRPDGSDDPAGRAKNRRVVISAAR</sequence>
<reference evidence="8 9" key="1">
    <citation type="submission" date="2016-10" db="EMBL/GenBank/DDBJ databases">
        <authorList>
            <person name="de Groot N.N."/>
        </authorList>
    </citation>
    <scope>NUCLEOTIDE SEQUENCE [LARGE SCALE GENOMIC DNA]</scope>
    <source>
        <strain evidence="8 9">DSM 43067</strain>
    </source>
</reference>
<dbReference type="GO" id="GO:0009279">
    <property type="term" value="C:cell outer membrane"/>
    <property type="evidence" value="ECO:0007669"/>
    <property type="project" value="UniProtKB-SubCell"/>
</dbReference>
<dbReference type="Proteomes" id="UP000183413">
    <property type="component" value="Unassembled WGS sequence"/>
</dbReference>
<feature type="region of interest" description="Disordered" evidence="5">
    <location>
        <begin position="345"/>
        <end position="384"/>
    </location>
</feature>
<feature type="domain" description="OmpA-like" evidence="7">
    <location>
        <begin position="260"/>
        <end position="384"/>
    </location>
</feature>
<dbReference type="PANTHER" id="PTHR30329:SF21">
    <property type="entry name" value="LIPOPROTEIN YIAD-RELATED"/>
    <property type="match status" value="1"/>
</dbReference>
<evidence type="ECO:0000313" key="8">
    <source>
        <dbReference type="EMBL" id="SFN96872.1"/>
    </source>
</evidence>
<dbReference type="PANTHER" id="PTHR30329">
    <property type="entry name" value="STATOR ELEMENT OF FLAGELLAR MOTOR COMPLEX"/>
    <property type="match status" value="1"/>
</dbReference>
<accession>A0A1I5DCE1</accession>
<name>A0A1I5DCE1_9ACTN</name>
<comment type="subcellular location">
    <subcellularLocation>
        <location evidence="1">Cell outer membrane</location>
    </subcellularLocation>
</comment>
<feature type="signal peptide" evidence="6">
    <location>
        <begin position="1"/>
        <end position="19"/>
    </location>
</feature>
<dbReference type="GeneID" id="99651191"/>
<feature type="region of interest" description="Disordered" evidence="5">
    <location>
        <begin position="24"/>
        <end position="62"/>
    </location>
</feature>
<evidence type="ECO:0000256" key="1">
    <source>
        <dbReference type="ARBA" id="ARBA00004442"/>
    </source>
</evidence>
<dbReference type="STRING" id="1993.SAMN04489713_103577"/>
<dbReference type="CDD" id="cd07185">
    <property type="entry name" value="OmpA_C-like"/>
    <property type="match status" value="1"/>
</dbReference>
<keyword evidence="3" id="KW-0998">Cell outer membrane</keyword>
<evidence type="ECO:0000256" key="3">
    <source>
        <dbReference type="ARBA" id="ARBA00023237"/>
    </source>
</evidence>
<dbReference type="InterPro" id="IPR006665">
    <property type="entry name" value="OmpA-like"/>
</dbReference>
<dbReference type="eggNOG" id="COG2885">
    <property type="taxonomic scope" value="Bacteria"/>
</dbReference>
<keyword evidence="9" id="KW-1185">Reference proteome</keyword>
<dbReference type="InterPro" id="IPR006664">
    <property type="entry name" value="OMP_bac"/>
</dbReference>
<dbReference type="InParanoid" id="A0A1I5DCE1"/>
<feature type="region of interest" description="Disordered" evidence="5">
    <location>
        <begin position="302"/>
        <end position="324"/>
    </location>
</feature>
<dbReference type="PRINTS" id="PR01021">
    <property type="entry name" value="OMPADOMAIN"/>
</dbReference>
<keyword evidence="2 4" id="KW-0472">Membrane</keyword>
<protein>
    <submittedName>
        <fullName evidence="8">Outer membrane protein OmpA</fullName>
    </submittedName>
</protein>
<keyword evidence="6" id="KW-0732">Signal</keyword>
<dbReference type="SUPFAM" id="SSF103088">
    <property type="entry name" value="OmpA-like"/>
    <property type="match status" value="1"/>
</dbReference>
<dbReference type="InterPro" id="IPR036737">
    <property type="entry name" value="OmpA-like_sf"/>
</dbReference>